<reference evidence="1 2" key="1">
    <citation type="submission" date="2021-03" db="EMBL/GenBank/DDBJ databases">
        <title>Antimicrobial resistance genes in bacteria isolated from Japanese honey, and their potential for conferring macrolide and lincosamide resistance in the American foulbrood pathogen Paenibacillus larvae.</title>
        <authorList>
            <person name="Okamoto M."/>
            <person name="Kumagai M."/>
            <person name="Kanamori H."/>
            <person name="Takamatsu D."/>
        </authorList>
    </citation>
    <scope>NUCLEOTIDE SEQUENCE [LARGE SCALE GENOMIC DNA]</scope>
    <source>
        <strain evidence="1 2">J21TS7</strain>
    </source>
</reference>
<comment type="caution">
    <text evidence="1">The sequence shown here is derived from an EMBL/GenBank/DDBJ whole genome shotgun (WGS) entry which is preliminary data.</text>
</comment>
<accession>A0ABQ4LKD8</accession>
<dbReference type="Proteomes" id="UP000676601">
    <property type="component" value="Unassembled WGS sequence"/>
</dbReference>
<keyword evidence="2" id="KW-1185">Reference proteome</keyword>
<organism evidence="1 2">
    <name type="scientific">Paenibacillus cineris</name>
    <dbReference type="NCBI Taxonomy" id="237530"/>
    <lineage>
        <taxon>Bacteria</taxon>
        <taxon>Bacillati</taxon>
        <taxon>Bacillota</taxon>
        <taxon>Bacilli</taxon>
        <taxon>Bacillales</taxon>
        <taxon>Paenibacillaceae</taxon>
        <taxon>Paenibacillus</taxon>
    </lineage>
</organism>
<sequence>MKNIELPCPLIEEKAAGFWTTLLLGKDTYAVATAKLGDMLNDIENWKETTVSTDFEE</sequence>
<name>A0ABQ4LKD8_9BACL</name>
<protein>
    <submittedName>
        <fullName evidence="1">Uncharacterized protein</fullName>
    </submittedName>
</protein>
<evidence type="ECO:0000313" key="1">
    <source>
        <dbReference type="EMBL" id="GIO56989.1"/>
    </source>
</evidence>
<evidence type="ECO:0000313" key="2">
    <source>
        <dbReference type="Proteomes" id="UP000676601"/>
    </source>
</evidence>
<gene>
    <name evidence="1" type="ORF">J21TS7_53070</name>
</gene>
<dbReference type="RefSeq" id="WP_167372965.1">
    <property type="nucleotide sequence ID" value="NZ_BORU01000003.1"/>
</dbReference>
<dbReference type="EMBL" id="BORU01000003">
    <property type="protein sequence ID" value="GIO56989.1"/>
    <property type="molecule type" value="Genomic_DNA"/>
</dbReference>
<proteinExistence type="predicted"/>